<evidence type="ECO:0000256" key="3">
    <source>
        <dbReference type="ARBA" id="ARBA00022475"/>
    </source>
</evidence>
<dbReference type="SUPFAM" id="SSF53756">
    <property type="entry name" value="UDP-Glycosyltransferase/glycogen phosphorylase"/>
    <property type="match status" value="1"/>
</dbReference>
<reference evidence="8" key="1">
    <citation type="journal article" date="2014" name="DNA Res.">
        <title>A complete view of the genetic diversity of the Escherichia coli O-antigen biosynthesis gene cluster.</title>
        <authorList>
            <person name="Iguchi A."/>
            <person name="Iyoda S."/>
            <person name="Kikuchi T."/>
            <person name="Ogura Y."/>
            <person name="Katsura K."/>
            <person name="Ohnishi M."/>
            <person name="Hayashi T."/>
            <person name="Thomson N.R."/>
        </authorList>
    </citation>
    <scope>NUCLEOTIDE SEQUENCE</scope>
    <source>
        <strain evidence="8">H509a</strain>
    </source>
</reference>
<keyword evidence="5" id="KW-0777">Teichoic acid biosynthesis</keyword>
<keyword evidence="4 8" id="KW-0808">Transferase</keyword>
<dbReference type="PANTHER" id="PTHR37316">
    <property type="entry name" value="TEICHOIC ACID GLYCEROL-PHOSPHATE PRIMASE"/>
    <property type="match status" value="1"/>
</dbReference>
<dbReference type="InterPro" id="IPR051612">
    <property type="entry name" value="Teichoic_Acid_Biosynth"/>
</dbReference>
<protein>
    <submittedName>
        <fullName evidence="7">CDP-glycerol:poly(Glycerophosphate) glycerophosphotransferase</fullName>
    </submittedName>
    <submittedName>
        <fullName evidence="8">Putative glycerophosphotransferase</fullName>
    </submittedName>
</protein>
<evidence type="ECO:0000256" key="2">
    <source>
        <dbReference type="ARBA" id="ARBA00010488"/>
    </source>
</evidence>
<dbReference type="InterPro" id="IPR043149">
    <property type="entry name" value="TagF_N"/>
</dbReference>
<dbReference type="GO" id="GO:0047355">
    <property type="term" value="F:CDP-glycerol glycerophosphotransferase activity"/>
    <property type="evidence" value="ECO:0007669"/>
    <property type="project" value="InterPro"/>
</dbReference>
<name>A0A0A8J7Z0_ECOLX</name>
<evidence type="ECO:0000256" key="5">
    <source>
        <dbReference type="ARBA" id="ARBA00022944"/>
    </source>
</evidence>
<dbReference type="PANTHER" id="PTHR37316:SF3">
    <property type="entry name" value="TEICHOIC ACID GLYCEROL-PHOSPHATE TRANSFERASE"/>
    <property type="match status" value="1"/>
</dbReference>
<dbReference type="AlphaFoldDB" id="A0A0A8J7Z0"/>
<keyword evidence="6" id="KW-0472">Membrane</keyword>
<comment type="subcellular location">
    <subcellularLocation>
        <location evidence="1">Cell membrane</location>
        <topology evidence="1">Peripheral membrane protein</topology>
    </subcellularLocation>
</comment>
<dbReference type="GO" id="GO:0019350">
    <property type="term" value="P:teichoic acid biosynthetic process"/>
    <property type="evidence" value="ECO:0007669"/>
    <property type="project" value="UniProtKB-KW"/>
</dbReference>
<gene>
    <name evidence="7" type="primary">tagF</name>
</gene>
<dbReference type="GO" id="GO:0005886">
    <property type="term" value="C:plasma membrane"/>
    <property type="evidence" value="ECO:0007669"/>
    <property type="project" value="UniProtKB-SubCell"/>
</dbReference>
<reference evidence="7" key="2">
    <citation type="journal article" date="2016" name="PLoS ONE">
        <title>Comparison of O-Antigen Gene Clusters of All O-Serogroups of Escherichia coli and Proposal for Adopting a New Nomenclature for O-Typing.</title>
        <authorList>
            <person name="DebRoy C."/>
            <person name="Fratamico P.M."/>
            <person name="Yan X."/>
            <person name="Baranzoni G."/>
            <person name="Liu Y."/>
            <person name="Needleman D.S."/>
            <person name="Tebbs R."/>
            <person name="O'Connell C.D."/>
            <person name="Allred A."/>
            <person name="Swimley M."/>
            <person name="Mwangi M."/>
            <person name="Kapur V."/>
            <person name="Raygoza Garay J.A."/>
            <person name="Roberts E.L."/>
            <person name="Katani R."/>
        </authorList>
    </citation>
    <scope>NUCLEOTIDE SEQUENCE</scope>
    <source>
        <strain evidence="7">H 509a</strain>
    </source>
</reference>
<proteinExistence type="inferred from homology"/>
<evidence type="ECO:0000256" key="1">
    <source>
        <dbReference type="ARBA" id="ARBA00004202"/>
    </source>
</evidence>
<evidence type="ECO:0000313" key="7">
    <source>
        <dbReference type="EMBL" id="AIG62813.1"/>
    </source>
</evidence>
<dbReference type="Gene3D" id="3.40.50.11820">
    <property type="match status" value="1"/>
</dbReference>
<evidence type="ECO:0000256" key="6">
    <source>
        <dbReference type="ARBA" id="ARBA00023136"/>
    </source>
</evidence>
<dbReference type="EMBL" id="KJ778805">
    <property type="protein sequence ID" value="AIG62813.1"/>
    <property type="molecule type" value="Genomic_DNA"/>
</dbReference>
<organism evidence="8">
    <name type="scientific">Escherichia coli</name>
    <dbReference type="NCBI Taxonomy" id="562"/>
    <lineage>
        <taxon>Bacteria</taxon>
        <taxon>Pseudomonadati</taxon>
        <taxon>Pseudomonadota</taxon>
        <taxon>Gammaproteobacteria</taxon>
        <taxon>Enterobacterales</taxon>
        <taxon>Enterobacteriaceae</taxon>
        <taxon>Escherichia</taxon>
    </lineage>
</organism>
<dbReference type="InterPro" id="IPR007554">
    <property type="entry name" value="Glycerophosphate_synth"/>
</dbReference>
<sequence length="398" mass="46361">MKNIVKIPVKFVAVCARMLSITLACLIPKEKKLWVFGGWYGQRISDNPKYLLQYVNKYHAKNIRAVWIYKNANVKAEALKLGIEAYHYKSIKGKLIQLRAGLVLFTHTIHTDLNSKCISWNTKRIQMWHGIPLKKIGFDDNFTASKLKKSKLYRFTLNDINSYVLSSGNAVSKIFQSAFDESLGKMAETGFPRNDVFFNKQHQKISGKYNVLYMPTLRAGYGATFNLLDKRYDFQFEEIDSFLKEHDITLTLRIHPANNPDAKMVELIAASDSIKMSSSDDVYDEIGMYDCLITDYSSIMFDFALSHKPIIFAAFDIKDYLRDDRGMYFNYEDIASNNIAFSWQDVMFSLKENINVREHQDYKFLLQFHDDQNLLGKEHYYSRKVYEFLIEKLNIHVS</sequence>
<evidence type="ECO:0000256" key="4">
    <source>
        <dbReference type="ARBA" id="ARBA00022679"/>
    </source>
</evidence>
<keyword evidence="3" id="KW-1003">Cell membrane</keyword>
<dbReference type="EMBL" id="AB812045">
    <property type="protein sequence ID" value="BAQ01455.1"/>
    <property type="molecule type" value="Genomic_DNA"/>
</dbReference>
<dbReference type="InterPro" id="IPR043148">
    <property type="entry name" value="TagF_C"/>
</dbReference>
<dbReference type="Pfam" id="PF04464">
    <property type="entry name" value="Glyphos_transf"/>
    <property type="match status" value="1"/>
</dbReference>
<dbReference type="Gene3D" id="3.40.50.12580">
    <property type="match status" value="1"/>
</dbReference>
<dbReference type="RefSeq" id="WP_021558694.1">
    <property type="nucleotide sequence ID" value="NZ_AP027652.1"/>
</dbReference>
<evidence type="ECO:0000313" key="8">
    <source>
        <dbReference type="EMBL" id="BAQ01455.1"/>
    </source>
</evidence>
<comment type="similarity">
    <text evidence="2">Belongs to the CDP-glycerol glycerophosphotransferase family.</text>
</comment>
<accession>A0A0A8J7Z0</accession>